<evidence type="ECO:0000313" key="3">
    <source>
        <dbReference type="Proteomes" id="UP000027142"/>
    </source>
</evidence>
<feature type="transmembrane region" description="Helical" evidence="1">
    <location>
        <begin position="6"/>
        <end position="28"/>
    </location>
</feature>
<dbReference type="HOGENOM" id="CLU_203191_0_0_9"/>
<gene>
    <name evidence="2" type="ORF">BleG1_2040</name>
</gene>
<dbReference type="OrthoDB" id="2476435at2"/>
<name>A0A060M253_9BACI</name>
<dbReference type="AlphaFoldDB" id="A0A060M253"/>
<proteinExistence type="predicted"/>
<dbReference type="EMBL" id="CP003923">
    <property type="protein sequence ID" value="AIC94618.1"/>
    <property type="molecule type" value="Genomic_DNA"/>
</dbReference>
<reference evidence="2 3" key="1">
    <citation type="journal article" date="2014" name="Gene">
        <title>A comparative genomic analysis of the alkalitolerant soil bacterium Bacillus lehensis G1.</title>
        <authorList>
            <person name="Noor Y.M."/>
            <person name="Samsulrizal N.H."/>
            <person name="Jema'on N.A."/>
            <person name="Low K.O."/>
            <person name="Ramli A.N."/>
            <person name="Alias N.I."/>
            <person name="Damis S.I."/>
            <person name="Fuzi S.F."/>
            <person name="Isa M.N."/>
            <person name="Murad A.M."/>
            <person name="Raih M.F."/>
            <person name="Bakar F.D."/>
            <person name="Najimudin N."/>
            <person name="Mahadi N.M."/>
            <person name="Illias R.M."/>
        </authorList>
    </citation>
    <scope>NUCLEOTIDE SEQUENCE [LARGE SCALE GENOMIC DNA]</scope>
    <source>
        <strain evidence="2 3">G1</strain>
    </source>
</reference>
<dbReference type="Pfam" id="PF10966">
    <property type="entry name" value="DUF2768"/>
    <property type="match status" value="1"/>
</dbReference>
<dbReference type="RefSeq" id="WP_038480277.1">
    <property type="nucleotide sequence ID" value="NZ_CP003923.1"/>
</dbReference>
<keyword evidence="1" id="KW-0472">Membrane</keyword>
<keyword evidence="1" id="KW-1133">Transmembrane helix</keyword>
<dbReference type="InterPro" id="IPR020076">
    <property type="entry name" value="DUF2768"/>
</dbReference>
<feature type="transmembrane region" description="Helical" evidence="1">
    <location>
        <begin position="35"/>
        <end position="60"/>
    </location>
</feature>
<dbReference type="PATRIC" id="fig|1246626.3.peg.2040"/>
<accession>A0A060M253</accession>
<protein>
    <recommendedName>
        <fullName evidence="4">DUF2768 domain-containing protein</fullName>
    </recommendedName>
</protein>
<organism evidence="2 3">
    <name type="scientific">Shouchella lehensis G1</name>
    <dbReference type="NCBI Taxonomy" id="1246626"/>
    <lineage>
        <taxon>Bacteria</taxon>
        <taxon>Bacillati</taxon>
        <taxon>Bacillota</taxon>
        <taxon>Bacilli</taxon>
        <taxon>Bacillales</taxon>
        <taxon>Bacillaceae</taxon>
        <taxon>Shouchella</taxon>
    </lineage>
</organism>
<keyword evidence="1" id="KW-0812">Transmembrane</keyword>
<keyword evidence="3" id="KW-1185">Reference proteome</keyword>
<evidence type="ECO:0008006" key="4">
    <source>
        <dbReference type="Google" id="ProtNLM"/>
    </source>
</evidence>
<dbReference type="STRING" id="1246626.BleG1_2040"/>
<evidence type="ECO:0000313" key="2">
    <source>
        <dbReference type="EMBL" id="AIC94618.1"/>
    </source>
</evidence>
<evidence type="ECO:0000256" key="1">
    <source>
        <dbReference type="SAM" id="Phobius"/>
    </source>
</evidence>
<dbReference type="Proteomes" id="UP000027142">
    <property type="component" value="Chromosome"/>
</dbReference>
<dbReference type="KEGG" id="ble:BleG1_2040"/>
<sequence>MSLAMLNMYISFGGIILMFVSAGTAFLARTKLSGFLARIVLAFSFICMVVAGLIVAYIVIGGPTSNFMR</sequence>